<dbReference type="Proteomes" id="UP000789525">
    <property type="component" value="Unassembled WGS sequence"/>
</dbReference>
<proteinExistence type="predicted"/>
<reference evidence="1" key="1">
    <citation type="submission" date="2021-06" db="EMBL/GenBank/DDBJ databases">
        <authorList>
            <person name="Kallberg Y."/>
            <person name="Tangrot J."/>
            <person name="Rosling A."/>
        </authorList>
    </citation>
    <scope>NUCLEOTIDE SEQUENCE</scope>
    <source>
        <strain evidence="1">CL356</strain>
    </source>
</reference>
<evidence type="ECO:0000313" key="1">
    <source>
        <dbReference type="EMBL" id="CAG8698219.1"/>
    </source>
</evidence>
<evidence type="ECO:0000313" key="2">
    <source>
        <dbReference type="Proteomes" id="UP000789525"/>
    </source>
</evidence>
<gene>
    <name evidence="1" type="ORF">ACOLOM_LOCUS10117</name>
</gene>
<comment type="caution">
    <text evidence="1">The sequence shown here is derived from an EMBL/GenBank/DDBJ whole genome shotgun (WGS) entry which is preliminary data.</text>
</comment>
<protein>
    <submittedName>
        <fullName evidence="1">16397_t:CDS:1</fullName>
    </submittedName>
</protein>
<accession>A0ACA9PBY1</accession>
<organism evidence="1 2">
    <name type="scientific">Acaulospora colombiana</name>
    <dbReference type="NCBI Taxonomy" id="27376"/>
    <lineage>
        <taxon>Eukaryota</taxon>
        <taxon>Fungi</taxon>
        <taxon>Fungi incertae sedis</taxon>
        <taxon>Mucoromycota</taxon>
        <taxon>Glomeromycotina</taxon>
        <taxon>Glomeromycetes</taxon>
        <taxon>Diversisporales</taxon>
        <taxon>Acaulosporaceae</taxon>
        <taxon>Acaulospora</taxon>
    </lineage>
</organism>
<dbReference type="EMBL" id="CAJVPT010031584">
    <property type="protein sequence ID" value="CAG8698219.1"/>
    <property type="molecule type" value="Genomic_DNA"/>
</dbReference>
<feature type="non-terminal residue" evidence="1">
    <location>
        <position position="1"/>
    </location>
</feature>
<name>A0ACA9PBY1_9GLOM</name>
<keyword evidence="2" id="KW-1185">Reference proteome</keyword>
<sequence length="109" mass="11822">ITVQHDISTVLEDVRDGVVDSGWEDVWVSCYKEGHTSVHGKLRISKSAGGVTFDVREGIEWSGSSAAEFKVACSSLDIKPTLVRLPKQTYGPPNSQKVSFPTHYGITSG</sequence>